<dbReference type="Proteomes" id="UP000009375">
    <property type="component" value="Unassembled WGS sequence"/>
</dbReference>
<keyword evidence="1" id="KW-0472">Membrane</keyword>
<dbReference type="AlphaFoldDB" id="D2EEW9"/>
<keyword evidence="1" id="KW-0812">Transmembrane</keyword>
<dbReference type="EMBL" id="GG730042">
    <property type="protein sequence ID" value="EEZ93075.1"/>
    <property type="molecule type" value="Genomic_DNA"/>
</dbReference>
<accession>D2EEW9</accession>
<evidence type="ECO:0000313" key="2">
    <source>
        <dbReference type="EMBL" id="EEZ93075.1"/>
    </source>
</evidence>
<sequence length="117" mass="12194">MKGQGLPISAVIIIILAVVILLFVVLLVILPISKTSNSLKPPSSNVSSFQFECSTDCSLASSPNPASTSFCTATLPGYPSVHCYSTIPGTSNYVYGSGSCIYTDSFGKQITADSSDC</sequence>
<name>D2EEW9_PARA4</name>
<organism evidence="2 3">
    <name type="scientific">Candidatus Parvarchaeum acidiphilum ARMAN-4</name>
    <dbReference type="NCBI Taxonomy" id="662760"/>
    <lineage>
        <taxon>Archaea</taxon>
        <taxon>Candidatus Parvarchaeota</taxon>
        <taxon>Candidatus Parvarchaeum</taxon>
    </lineage>
</organism>
<keyword evidence="1" id="KW-1133">Transmembrane helix</keyword>
<evidence type="ECO:0000313" key="3">
    <source>
        <dbReference type="Proteomes" id="UP000009375"/>
    </source>
</evidence>
<reference evidence="2 3" key="1">
    <citation type="journal article" date="2010" name="Proc. Natl. Acad. Sci. U.S.A.">
        <title>Enigmatic, ultrasmall, uncultivated Archaea.</title>
        <authorList>
            <person name="Baker B.J."/>
            <person name="Comolli L.R."/>
            <person name="Dick G.J."/>
            <person name="Hauser L.J."/>
            <person name="Hyatt D."/>
            <person name="Dill B.D."/>
            <person name="Land M.L."/>
            <person name="Verberkmoes N.C."/>
            <person name="Hettich R.L."/>
            <person name="Banfield J.F."/>
        </authorList>
    </citation>
    <scope>NUCLEOTIDE SEQUENCE [LARGE SCALE GENOMIC DNA]</scope>
</reference>
<gene>
    <name evidence="2" type="ORF">BJBARM4_0271</name>
</gene>
<evidence type="ECO:0000256" key="1">
    <source>
        <dbReference type="SAM" id="Phobius"/>
    </source>
</evidence>
<feature type="transmembrane region" description="Helical" evidence="1">
    <location>
        <begin position="6"/>
        <end position="30"/>
    </location>
</feature>
<proteinExistence type="predicted"/>
<protein>
    <submittedName>
        <fullName evidence="2">Uncharacterized protein</fullName>
    </submittedName>
</protein>